<evidence type="ECO:0000313" key="2">
    <source>
        <dbReference type="EMBL" id="KAK8857997.1"/>
    </source>
</evidence>
<feature type="region of interest" description="Disordered" evidence="1">
    <location>
        <begin position="498"/>
        <end position="540"/>
    </location>
</feature>
<feature type="compositionally biased region" description="Basic and acidic residues" evidence="1">
    <location>
        <begin position="504"/>
        <end position="534"/>
    </location>
</feature>
<sequence length="540" mass="62597">MSADTKVTAENFKSQIANCSKLLEDKNWDNFHNLYSKLDDFQKNSKSNADINNKWVDFYQKASKDLIGVLEQSPNFNTFVENLRHLSKVVADAPTLWKILNTNMNTELKVTLHECQLIAVEFFTPEQLFELGFDNFKETQSVDFSNITNEETLVDIFYALVGFERACNLPKTYVAKLPQYNDFIDKVLSNFITIPDFDSKRLVWLIEVIHEHTHIDEKKLHEICNKLVNRIVKDNVAEKNSLNKLYKICVLSSSPFLHTMKEIPTAIDDLFQKVLKDQRQFLRQYVICNFVSCDWLNKGPISLSDVFKCWRLYMINLTCRIQEKPELTSLLLEDAIEESLMMFEHYYGSAQPIQERSICLRMDIFAIIETIVILTNNNGKVNQKDKDKNANNQIPNQNAFQVTIDVRLTPTGLKRCWYLLYIAAVSGASEFDLKNAKPAAKDDSNDIMLGLDKYGADFLDYRIALEKLSKKFESEFSNFKNMVDFIRKNYKNTLAAMTSQSNPNEDHHEEEVKEKEKPKEKPKEKASTSKSKEKPKPKKK</sequence>
<dbReference type="EMBL" id="JAPFFF010000019">
    <property type="protein sequence ID" value="KAK8857997.1"/>
    <property type="molecule type" value="Genomic_DNA"/>
</dbReference>
<gene>
    <name evidence="2" type="ORF">M9Y10_013097</name>
</gene>
<evidence type="ECO:0000256" key="1">
    <source>
        <dbReference type="SAM" id="MobiDB-lite"/>
    </source>
</evidence>
<keyword evidence="3" id="KW-1185">Reference proteome</keyword>
<organism evidence="2 3">
    <name type="scientific">Tritrichomonas musculus</name>
    <dbReference type="NCBI Taxonomy" id="1915356"/>
    <lineage>
        <taxon>Eukaryota</taxon>
        <taxon>Metamonada</taxon>
        <taxon>Parabasalia</taxon>
        <taxon>Tritrichomonadida</taxon>
        <taxon>Tritrichomonadidae</taxon>
        <taxon>Tritrichomonas</taxon>
    </lineage>
</organism>
<name>A0ABR2I759_9EUKA</name>
<proteinExistence type="predicted"/>
<comment type="caution">
    <text evidence="2">The sequence shown here is derived from an EMBL/GenBank/DDBJ whole genome shotgun (WGS) entry which is preliminary data.</text>
</comment>
<accession>A0ABR2I759</accession>
<reference evidence="2 3" key="1">
    <citation type="submission" date="2024-04" db="EMBL/GenBank/DDBJ databases">
        <title>Tritrichomonas musculus Genome.</title>
        <authorList>
            <person name="Alves-Ferreira E."/>
            <person name="Grigg M."/>
            <person name="Lorenzi H."/>
            <person name="Galac M."/>
        </authorList>
    </citation>
    <scope>NUCLEOTIDE SEQUENCE [LARGE SCALE GENOMIC DNA]</scope>
    <source>
        <strain evidence="2 3">EAF2021</strain>
    </source>
</reference>
<protein>
    <submittedName>
        <fullName evidence="2">Uncharacterized protein</fullName>
    </submittedName>
</protein>
<dbReference type="Proteomes" id="UP001470230">
    <property type="component" value="Unassembled WGS sequence"/>
</dbReference>
<evidence type="ECO:0000313" key="3">
    <source>
        <dbReference type="Proteomes" id="UP001470230"/>
    </source>
</evidence>